<dbReference type="Proteomes" id="UP000199488">
    <property type="component" value="Unassembled WGS sequence"/>
</dbReference>
<organism evidence="2 3">
    <name type="scientific">Marinococcus luteus</name>
    <dbReference type="NCBI Taxonomy" id="1122204"/>
    <lineage>
        <taxon>Bacteria</taxon>
        <taxon>Bacillati</taxon>
        <taxon>Bacillota</taxon>
        <taxon>Bacilli</taxon>
        <taxon>Bacillales</taxon>
        <taxon>Bacillaceae</taxon>
        <taxon>Marinococcus</taxon>
    </lineage>
</organism>
<proteinExistence type="predicted"/>
<evidence type="ECO:0000256" key="1">
    <source>
        <dbReference type="SAM" id="Phobius"/>
    </source>
</evidence>
<keyword evidence="1" id="KW-0812">Transmembrane</keyword>
<sequence length="64" mass="7278">MKWLEWITAGVLIIVGLGCLTMSAAWAAPFTNVHTFMHQLFLVCSWVFLPLGAFLLIYYALMKK</sequence>
<dbReference type="STRING" id="1122204.SAMN05421781_0480"/>
<dbReference type="AlphaFoldDB" id="A0A1H2QXC1"/>
<evidence type="ECO:0000313" key="3">
    <source>
        <dbReference type="Proteomes" id="UP000199488"/>
    </source>
</evidence>
<reference evidence="2 3" key="1">
    <citation type="submission" date="2016-10" db="EMBL/GenBank/DDBJ databases">
        <authorList>
            <person name="de Groot N.N."/>
        </authorList>
    </citation>
    <scope>NUCLEOTIDE SEQUENCE [LARGE SCALE GENOMIC DNA]</scope>
    <source>
        <strain evidence="2 3">DSM 23126</strain>
    </source>
</reference>
<keyword evidence="1" id="KW-0472">Membrane</keyword>
<dbReference type="PROSITE" id="PS51257">
    <property type="entry name" value="PROKAR_LIPOPROTEIN"/>
    <property type="match status" value="1"/>
</dbReference>
<feature type="transmembrane region" description="Helical" evidence="1">
    <location>
        <begin position="37"/>
        <end position="61"/>
    </location>
</feature>
<accession>A0A1H2QXC1</accession>
<keyword evidence="3" id="KW-1185">Reference proteome</keyword>
<dbReference type="EMBL" id="FNNC01000001">
    <property type="protein sequence ID" value="SDW11099.1"/>
    <property type="molecule type" value="Genomic_DNA"/>
</dbReference>
<gene>
    <name evidence="2" type="ORF">SAMN05421781_0480</name>
</gene>
<name>A0A1H2QXC1_9BACI</name>
<keyword evidence="1" id="KW-1133">Transmembrane helix</keyword>
<dbReference type="OrthoDB" id="2643649at2"/>
<evidence type="ECO:0000313" key="2">
    <source>
        <dbReference type="EMBL" id="SDW11099.1"/>
    </source>
</evidence>
<protein>
    <submittedName>
        <fullName evidence="2">Uncharacterized protein</fullName>
    </submittedName>
</protein>
<dbReference type="RefSeq" id="WP_091610656.1">
    <property type="nucleotide sequence ID" value="NZ_FNNC01000001.1"/>
</dbReference>